<feature type="domain" description="RNA polymerase sigma-70 region 2" evidence="7">
    <location>
        <begin position="23"/>
        <end position="91"/>
    </location>
</feature>
<evidence type="ECO:0000256" key="2">
    <source>
        <dbReference type="ARBA" id="ARBA00023015"/>
    </source>
</evidence>
<dbReference type="STRING" id="555088.DealDRAFT_2373"/>
<protein>
    <recommendedName>
        <fullName evidence="6">RNA polymerase sigma factor</fullName>
    </recommendedName>
</protein>
<dbReference type="GO" id="GO:0006352">
    <property type="term" value="P:DNA-templated transcription initiation"/>
    <property type="evidence" value="ECO:0007669"/>
    <property type="project" value="InterPro"/>
</dbReference>
<dbReference type="Gene3D" id="1.10.1740.10">
    <property type="match status" value="1"/>
</dbReference>
<dbReference type="CDD" id="cd06171">
    <property type="entry name" value="Sigma70_r4"/>
    <property type="match status" value="1"/>
</dbReference>
<evidence type="ECO:0000256" key="6">
    <source>
        <dbReference type="RuleBase" id="RU000716"/>
    </source>
</evidence>
<sequence>MDIKEKELVARCQRGDLSAYDELMKCYEQKVYALCFRMSGNHTDAQDLAQEAFLKAFRALPSFKGQSQFSTWLYRIVTNTCLDERRRQARRPGLVSMDKPLDTDDGQIAVTLPDKGPDPLSEALNSELQAEIQELLSRLPAGQRIVVVMRDLEGYSYDEIAAVLDVNIGTVKSRLNRARARLRDLYLKKEEHFTPVVHLKGKGGLSHDL</sequence>
<dbReference type="PANTHER" id="PTHR43133">
    <property type="entry name" value="RNA POLYMERASE ECF-TYPE SIGMA FACTO"/>
    <property type="match status" value="1"/>
</dbReference>
<dbReference type="EMBL" id="ACJM01000013">
    <property type="protein sequence ID" value="EEG76728.1"/>
    <property type="molecule type" value="Genomic_DNA"/>
</dbReference>
<proteinExistence type="inferred from homology"/>
<evidence type="ECO:0000256" key="1">
    <source>
        <dbReference type="ARBA" id="ARBA00010641"/>
    </source>
</evidence>
<dbReference type="RefSeq" id="WP_008517691.1">
    <property type="nucleotide sequence ID" value="NZ_ACJM01000013.1"/>
</dbReference>
<dbReference type="InterPro" id="IPR014284">
    <property type="entry name" value="RNA_pol_sigma-70_dom"/>
</dbReference>
<gene>
    <name evidence="9" type="ORF">DealDRAFT_2373</name>
</gene>
<evidence type="ECO:0000256" key="3">
    <source>
        <dbReference type="ARBA" id="ARBA00023082"/>
    </source>
</evidence>
<keyword evidence="10" id="KW-1185">Reference proteome</keyword>
<dbReference type="GO" id="GO:0016987">
    <property type="term" value="F:sigma factor activity"/>
    <property type="evidence" value="ECO:0007669"/>
    <property type="project" value="UniProtKB-KW"/>
</dbReference>
<organism evidence="9 10">
    <name type="scientific">Dethiobacter alkaliphilus AHT 1</name>
    <dbReference type="NCBI Taxonomy" id="555088"/>
    <lineage>
        <taxon>Bacteria</taxon>
        <taxon>Bacillati</taxon>
        <taxon>Bacillota</taxon>
        <taxon>Dethiobacteria</taxon>
        <taxon>Dethiobacterales</taxon>
        <taxon>Dethiobacteraceae</taxon>
        <taxon>Dethiobacter</taxon>
    </lineage>
</organism>
<dbReference type="Pfam" id="PF08281">
    <property type="entry name" value="Sigma70_r4_2"/>
    <property type="match status" value="1"/>
</dbReference>
<dbReference type="InterPro" id="IPR007627">
    <property type="entry name" value="RNA_pol_sigma70_r2"/>
</dbReference>
<dbReference type="InterPro" id="IPR013325">
    <property type="entry name" value="RNA_pol_sigma_r2"/>
</dbReference>
<keyword evidence="4 6" id="KW-0238">DNA-binding</keyword>
<keyword evidence="5 6" id="KW-0804">Transcription</keyword>
<dbReference type="Pfam" id="PF04542">
    <property type="entry name" value="Sigma70_r2"/>
    <property type="match status" value="1"/>
</dbReference>
<dbReference type="PROSITE" id="PS01063">
    <property type="entry name" value="SIGMA70_ECF"/>
    <property type="match status" value="1"/>
</dbReference>
<dbReference type="SUPFAM" id="SSF88946">
    <property type="entry name" value="Sigma2 domain of RNA polymerase sigma factors"/>
    <property type="match status" value="1"/>
</dbReference>
<dbReference type="GO" id="GO:0003677">
    <property type="term" value="F:DNA binding"/>
    <property type="evidence" value="ECO:0007669"/>
    <property type="project" value="UniProtKB-KW"/>
</dbReference>
<comment type="similarity">
    <text evidence="1 6">Belongs to the sigma-70 factor family. ECF subfamily.</text>
</comment>
<evidence type="ECO:0000259" key="7">
    <source>
        <dbReference type="Pfam" id="PF04542"/>
    </source>
</evidence>
<reference evidence="9 10" key="1">
    <citation type="submission" date="2009-02" db="EMBL/GenBank/DDBJ databases">
        <title>Sequencing of the draft genome and assembly of Dethiobacter alkaliphilus AHT 1.</title>
        <authorList>
            <consortium name="US DOE Joint Genome Institute (JGI-PGF)"/>
            <person name="Lucas S."/>
            <person name="Copeland A."/>
            <person name="Lapidus A."/>
            <person name="Glavina del Rio T."/>
            <person name="Dalin E."/>
            <person name="Tice H."/>
            <person name="Bruce D."/>
            <person name="Goodwin L."/>
            <person name="Pitluck S."/>
            <person name="Larimer F."/>
            <person name="Land M.L."/>
            <person name="Hauser L."/>
            <person name="Muyzer G."/>
        </authorList>
    </citation>
    <scope>NUCLEOTIDE SEQUENCE [LARGE SCALE GENOMIC DNA]</scope>
    <source>
        <strain evidence="9 10">AHT 1</strain>
    </source>
</reference>
<dbReference type="Gene3D" id="1.10.10.10">
    <property type="entry name" value="Winged helix-like DNA-binding domain superfamily/Winged helix DNA-binding domain"/>
    <property type="match status" value="1"/>
</dbReference>
<feature type="domain" description="RNA polymerase sigma factor 70 region 4 type 2" evidence="8">
    <location>
        <begin position="130"/>
        <end position="182"/>
    </location>
</feature>
<dbReference type="InterPro" id="IPR036388">
    <property type="entry name" value="WH-like_DNA-bd_sf"/>
</dbReference>
<evidence type="ECO:0000313" key="10">
    <source>
        <dbReference type="Proteomes" id="UP000006443"/>
    </source>
</evidence>
<keyword evidence="2 6" id="KW-0805">Transcription regulation</keyword>
<evidence type="ECO:0000256" key="4">
    <source>
        <dbReference type="ARBA" id="ARBA00023125"/>
    </source>
</evidence>
<name>C0GIR4_DETAL</name>
<dbReference type="Proteomes" id="UP000006443">
    <property type="component" value="Unassembled WGS sequence"/>
</dbReference>
<dbReference type="InterPro" id="IPR013249">
    <property type="entry name" value="RNA_pol_sigma70_r4_t2"/>
</dbReference>
<keyword evidence="3 6" id="KW-0731">Sigma factor</keyword>
<evidence type="ECO:0000259" key="8">
    <source>
        <dbReference type="Pfam" id="PF08281"/>
    </source>
</evidence>
<dbReference type="InterPro" id="IPR039425">
    <property type="entry name" value="RNA_pol_sigma-70-like"/>
</dbReference>
<dbReference type="InterPro" id="IPR013324">
    <property type="entry name" value="RNA_pol_sigma_r3/r4-like"/>
</dbReference>
<accession>C0GIR4</accession>
<evidence type="ECO:0000313" key="9">
    <source>
        <dbReference type="EMBL" id="EEG76728.1"/>
    </source>
</evidence>
<dbReference type="NCBIfam" id="TIGR02937">
    <property type="entry name" value="sigma70-ECF"/>
    <property type="match status" value="1"/>
</dbReference>
<dbReference type="eggNOG" id="COG1595">
    <property type="taxonomic scope" value="Bacteria"/>
</dbReference>
<dbReference type="GO" id="GO:0006950">
    <property type="term" value="P:response to stress"/>
    <property type="evidence" value="ECO:0007669"/>
    <property type="project" value="UniProtKB-ARBA"/>
</dbReference>
<dbReference type="AlphaFoldDB" id="C0GIR4"/>
<dbReference type="PANTHER" id="PTHR43133:SF8">
    <property type="entry name" value="RNA POLYMERASE SIGMA FACTOR HI_1459-RELATED"/>
    <property type="match status" value="1"/>
</dbReference>
<comment type="caution">
    <text evidence="9">The sequence shown here is derived from an EMBL/GenBank/DDBJ whole genome shotgun (WGS) entry which is preliminary data.</text>
</comment>
<dbReference type="SUPFAM" id="SSF88659">
    <property type="entry name" value="Sigma3 and sigma4 domains of RNA polymerase sigma factors"/>
    <property type="match status" value="1"/>
</dbReference>
<evidence type="ECO:0000256" key="5">
    <source>
        <dbReference type="ARBA" id="ARBA00023163"/>
    </source>
</evidence>
<dbReference type="InterPro" id="IPR000838">
    <property type="entry name" value="RNA_pol_sigma70_ECF_CS"/>
</dbReference>